<proteinExistence type="predicted"/>
<feature type="coiled-coil region" evidence="1">
    <location>
        <begin position="44"/>
        <end position="71"/>
    </location>
</feature>
<dbReference type="AlphaFoldDB" id="A0A9D5CMN2"/>
<gene>
    <name evidence="2" type="ORF">J5N97_016870</name>
</gene>
<protein>
    <submittedName>
        <fullName evidence="2">Uncharacterized protein</fullName>
    </submittedName>
</protein>
<organism evidence="2 3">
    <name type="scientific">Dioscorea zingiberensis</name>
    <dbReference type="NCBI Taxonomy" id="325984"/>
    <lineage>
        <taxon>Eukaryota</taxon>
        <taxon>Viridiplantae</taxon>
        <taxon>Streptophyta</taxon>
        <taxon>Embryophyta</taxon>
        <taxon>Tracheophyta</taxon>
        <taxon>Spermatophyta</taxon>
        <taxon>Magnoliopsida</taxon>
        <taxon>Liliopsida</taxon>
        <taxon>Dioscoreales</taxon>
        <taxon>Dioscoreaceae</taxon>
        <taxon>Dioscorea</taxon>
    </lineage>
</organism>
<comment type="caution">
    <text evidence="2">The sequence shown here is derived from an EMBL/GenBank/DDBJ whole genome shotgun (WGS) entry which is preliminary data.</text>
</comment>
<evidence type="ECO:0000313" key="2">
    <source>
        <dbReference type="EMBL" id="KAJ0974905.1"/>
    </source>
</evidence>
<evidence type="ECO:0000256" key="1">
    <source>
        <dbReference type="SAM" id="Coils"/>
    </source>
</evidence>
<keyword evidence="3" id="KW-1185">Reference proteome</keyword>
<sequence>MIAWLKENVVEIECQVADLYTKNLQAEKDRASAYGEWKKCKDLLYAALQKVQELEARVDSLGKEKAKVVEDLEASKVFLECSQKLVADMEDKQDAVVKERVKIKVEVSMKRYKEGIEWPLDVQQSIKDHIKSLTFRELL</sequence>
<dbReference type="Proteomes" id="UP001085076">
    <property type="component" value="Miscellaneous, Linkage group lg04"/>
</dbReference>
<name>A0A9D5CMN2_9LILI</name>
<accession>A0A9D5CMN2</accession>
<keyword evidence="1" id="KW-0175">Coiled coil</keyword>
<dbReference type="EMBL" id="JAGGNH010000004">
    <property type="protein sequence ID" value="KAJ0974905.1"/>
    <property type="molecule type" value="Genomic_DNA"/>
</dbReference>
<reference evidence="2" key="2">
    <citation type="journal article" date="2022" name="Hortic Res">
        <title>The genome of Dioscorea zingiberensis sheds light on the biosynthesis, origin and evolution of the medicinally important diosgenin saponins.</title>
        <authorList>
            <person name="Li Y."/>
            <person name="Tan C."/>
            <person name="Li Z."/>
            <person name="Guo J."/>
            <person name="Li S."/>
            <person name="Chen X."/>
            <person name="Wang C."/>
            <person name="Dai X."/>
            <person name="Yang H."/>
            <person name="Song W."/>
            <person name="Hou L."/>
            <person name="Xu J."/>
            <person name="Tong Z."/>
            <person name="Xu A."/>
            <person name="Yuan X."/>
            <person name="Wang W."/>
            <person name="Yang Q."/>
            <person name="Chen L."/>
            <person name="Sun Z."/>
            <person name="Wang K."/>
            <person name="Pan B."/>
            <person name="Chen J."/>
            <person name="Bao Y."/>
            <person name="Liu F."/>
            <person name="Qi X."/>
            <person name="Gang D.R."/>
            <person name="Wen J."/>
            <person name="Li J."/>
        </authorList>
    </citation>
    <scope>NUCLEOTIDE SEQUENCE</scope>
    <source>
        <strain evidence="2">Dzin_1.0</strain>
    </source>
</reference>
<reference evidence="2" key="1">
    <citation type="submission" date="2021-03" db="EMBL/GenBank/DDBJ databases">
        <authorList>
            <person name="Li Z."/>
            <person name="Yang C."/>
        </authorList>
    </citation>
    <scope>NUCLEOTIDE SEQUENCE</scope>
    <source>
        <strain evidence="2">Dzin_1.0</strain>
        <tissue evidence="2">Leaf</tissue>
    </source>
</reference>
<evidence type="ECO:0000313" key="3">
    <source>
        <dbReference type="Proteomes" id="UP001085076"/>
    </source>
</evidence>